<dbReference type="InterPro" id="IPR009447">
    <property type="entry name" value="PIGW/GWT1"/>
</dbReference>
<dbReference type="OrthoDB" id="1158011at2759"/>
<proteinExistence type="inferred from homology"/>
<comment type="similarity">
    <text evidence="5">Belongs to the PIGW family.</text>
</comment>
<dbReference type="GO" id="GO:0072659">
    <property type="term" value="P:protein localization to plasma membrane"/>
    <property type="evidence" value="ECO:0007669"/>
    <property type="project" value="TreeGrafter"/>
</dbReference>
<dbReference type="EMBL" id="CAJGYM010000041">
    <property type="protein sequence ID" value="CAD6194144.1"/>
    <property type="molecule type" value="Genomic_DNA"/>
</dbReference>
<feature type="transmembrane region" description="Helical" evidence="5">
    <location>
        <begin position="359"/>
        <end position="377"/>
    </location>
</feature>
<feature type="transmembrane region" description="Helical" evidence="5">
    <location>
        <begin position="43"/>
        <end position="64"/>
    </location>
</feature>
<evidence type="ECO:0000313" key="6">
    <source>
        <dbReference type="EMBL" id="CAD6194144.1"/>
    </source>
</evidence>
<feature type="transmembrane region" description="Helical" evidence="5">
    <location>
        <begin position="251"/>
        <end position="271"/>
    </location>
</feature>
<keyword evidence="5" id="KW-0256">Endoplasmic reticulum</keyword>
<accession>A0A8S1HEG9</accession>
<dbReference type="EC" id="2.3.-.-" evidence="5"/>
<evidence type="ECO:0000256" key="1">
    <source>
        <dbReference type="ARBA" id="ARBA00004141"/>
    </source>
</evidence>
<feature type="transmembrane region" description="Helical" evidence="5">
    <location>
        <begin position="223"/>
        <end position="245"/>
    </location>
</feature>
<dbReference type="GO" id="GO:0032216">
    <property type="term" value="F:glucosaminyl-phosphatidylinositol O-acyltransferase activity"/>
    <property type="evidence" value="ECO:0007669"/>
    <property type="project" value="TreeGrafter"/>
</dbReference>
<dbReference type="GO" id="GO:0006506">
    <property type="term" value="P:GPI anchor biosynthetic process"/>
    <property type="evidence" value="ECO:0007669"/>
    <property type="project" value="UniProtKB-KW"/>
</dbReference>
<comment type="pathway">
    <text evidence="5">Glycolipid biosynthesis; glycosylphosphatidylinositol-anchor biosynthesis.</text>
</comment>
<keyword evidence="7" id="KW-1185">Reference proteome</keyword>
<protein>
    <recommendedName>
        <fullName evidence="5">Phosphatidylinositol-glycan biosynthesis class W protein</fullName>
        <ecNumber evidence="5">2.3.-.-</ecNumber>
    </recommendedName>
</protein>
<dbReference type="PANTHER" id="PTHR20661">
    <property type="entry name" value="PHOSPHATIDYLINOSITOL-GLYCAN BIOSYNTHESIS CLASS W PROTEIN"/>
    <property type="match status" value="1"/>
</dbReference>
<comment type="caution">
    <text evidence="6">The sequence shown here is derived from an EMBL/GenBank/DDBJ whole genome shotgun (WGS) entry which is preliminary data.</text>
</comment>
<feature type="transmembrane region" description="Helical" evidence="5">
    <location>
        <begin position="278"/>
        <end position="299"/>
    </location>
</feature>
<reference evidence="6" key="1">
    <citation type="submission" date="2020-10" db="EMBL/GenBank/DDBJ databases">
        <authorList>
            <person name="Kikuchi T."/>
        </authorList>
    </citation>
    <scope>NUCLEOTIDE SEQUENCE</scope>
    <source>
        <strain evidence="6">NKZ352</strain>
    </source>
</reference>
<comment type="subcellular location">
    <subcellularLocation>
        <location evidence="5">Endoplasmic reticulum membrane</location>
        <topology evidence="5">Multi-pass membrane protein</topology>
    </subcellularLocation>
    <subcellularLocation>
        <location evidence="1">Membrane</location>
        <topology evidence="1">Multi-pass membrane protein</topology>
    </subcellularLocation>
</comment>
<dbReference type="GO" id="GO:0005789">
    <property type="term" value="C:endoplasmic reticulum membrane"/>
    <property type="evidence" value="ECO:0007669"/>
    <property type="project" value="UniProtKB-SubCell"/>
</dbReference>
<feature type="transmembrane region" description="Helical" evidence="5">
    <location>
        <begin position="76"/>
        <end position="95"/>
    </location>
</feature>
<feature type="transmembrane region" description="Helical" evidence="5">
    <location>
        <begin position="474"/>
        <end position="493"/>
    </location>
</feature>
<feature type="transmembrane region" description="Helical" evidence="5">
    <location>
        <begin position="319"/>
        <end position="338"/>
    </location>
</feature>
<feature type="transmembrane region" description="Helical" evidence="5">
    <location>
        <begin position="101"/>
        <end position="122"/>
    </location>
</feature>
<gene>
    <name evidence="6" type="ORF">CAUJ_LOCUS10063</name>
</gene>
<keyword evidence="5" id="KW-0012">Acyltransferase</keyword>
<evidence type="ECO:0000256" key="4">
    <source>
        <dbReference type="ARBA" id="ARBA00023136"/>
    </source>
</evidence>
<feature type="transmembrane region" description="Helical" evidence="5">
    <location>
        <begin position="397"/>
        <end position="423"/>
    </location>
</feature>
<feature type="transmembrane region" description="Helical" evidence="5">
    <location>
        <begin position="153"/>
        <end position="173"/>
    </location>
</feature>
<keyword evidence="5" id="KW-0808">Transferase</keyword>
<feature type="transmembrane region" description="Helical" evidence="5">
    <location>
        <begin position="193"/>
        <end position="211"/>
    </location>
</feature>
<keyword evidence="2 5" id="KW-0812">Transmembrane</keyword>
<dbReference type="PANTHER" id="PTHR20661:SF0">
    <property type="entry name" value="PHOSPHATIDYLINOSITOL-GLYCAN BIOSYNTHESIS CLASS W PROTEIN"/>
    <property type="match status" value="1"/>
</dbReference>
<name>A0A8S1HEG9_9PELO</name>
<dbReference type="AlphaFoldDB" id="A0A8S1HEG9"/>
<sequence length="512" mass="57120">MVLIKIPLMFVQQRRRNKTVHGIGAPMTNADVQLQGCPQHEVIIVQVLAILPLVLRNIGLPWLLHGRRCDTSRFAFWLKFLVDLVLLVLPALLAVTTWTSYLYFALISQSAFVLFVLGLVFYDACTNPNAPTLSQVLNKEIEDKHQPTRFFTYYRSLTMSLICAAILAVDFPLAFPSRFSKTRTYGHSMMDVGVAAIIFQAGVGSGLRNLVKRVPSTKPRSHWLLSPTPILFALGFGRTFVLLVLHYPHSVIEYGVHWNFFFTIAFVRVANDIIPCQFPILNAILVAAFQVVVLLGFGLEDFVLKDGENLRDNIFSANAEGISSLIGYLLIFYIGLIIGQFISTTENRVKSWAQRCGHLVLLALMFYCFQVVAEGFFGPPSRRVANLTYILSQAFGLVFAVACMVGVQLLTILLWSANILEFFNGDNMFSNLDPCLAKTLGNSGLIYFLISNILTGAVNQVIGNTHGVSKENSMLILTAYMSVSALIPHLFVYKNYKFEKPLPLVDKQSSVV</sequence>
<feature type="transmembrane region" description="Helical" evidence="5">
    <location>
        <begin position="444"/>
        <end position="462"/>
    </location>
</feature>
<keyword evidence="5" id="KW-0337">GPI-anchor biosynthesis</keyword>
<evidence type="ECO:0000256" key="3">
    <source>
        <dbReference type="ARBA" id="ARBA00022989"/>
    </source>
</evidence>
<comment type="function">
    <text evidence="5">A acetyltransferase, which acetylates the inositol ring of phosphatidylinositol during biosynthesis of GPI-anchor.</text>
</comment>
<evidence type="ECO:0000313" key="7">
    <source>
        <dbReference type="Proteomes" id="UP000835052"/>
    </source>
</evidence>
<dbReference type="Pfam" id="PF06423">
    <property type="entry name" value="GWT1"/>
    <property type="match status" value="1"/>
</dbReference>
<evidence type="ECO:0000256" key="2">
    <source>
        <dbReference type="ARBA" id="ARBA00022692"/>
    </source>
</evidence>
<dbReference type="Proteomes" id="UP000835052">
    <property type="component" value="Unassembled WGS sequence"/>
</dbReference>
<keyword evidence="4 5" id="KW-0472">Membrane</keyword>
<evidence type="ECO:0000256" key="5">
    <source>
        <dbReference type="RuleBase" id="RU280819"/>
    </source>
</evidence>
<keyword evidence="3 5" id="KW-1133">Transmembrane helix</keyword>
<organism evidence="6 7">
    <name type="scientific">Caenorhabditis auriculariae</name>
    <dbReference type="NCBI Taxonomy" id="2777116"/>
    <lineage>
        <taxon>Eukaryota</taxon>
        <taxon>Metazoa</taxon>
        <taxon>Ecdysozoa</taxon>
        <taxon>Nematoda</taxon>
        <taxon>Chromadorea</taxon>
        <taxon>Rhabditida</taxon>
        <taxon>Rhabditina</taxon>
        <taxon>Rhabditomorpha</taxon>
        <taxon>Rhabditoidea</taxon>
        <taxon>Rhabditidae</taxon>
        <taxon>Peloderinae</taxon>
        <taxon>Caenorhabditis</taxon>
    </lineage>
</organism>